<evidence type="ECO:0000313" key="3">
    <source>
        <dbReference type="Proteomes" id="UP000087171"/>
    </source>
</evidence>
<dbReference type="STRING" id="3827.A0A1S2Y803"/>
<dbReference type="PaxDb" id="3827-XP_004500891.1"/>
<dbReference type="PANTHER" id="PTHR33070:SF49">
    <property type="entry name" value="OS06G0725500 PROTEIN"/>
    <property type="match status" value="1"/>
</dbReference>
<sequence length="319" mass="36196">MVGVFRRSVSFPNKNPNRPSQKPPISHHIRSISLPCRSHPLISHIKDEINGLNNWVNSTNSKSNPLTSTNLSNGLTLLKQTHETLQDILQLPQTQESLRCHPLWVENLLEHSIRFVDAYGMFQTSILSLKEEHSSAQIAIRKRDESKFATYLKAKKKLNKEMENLVSGIQCINVISQRMLNVPIYSSSSTLLSISDTAELGGVIEDVMSLTVAVSVTLFNGLAMSFSSRRFSWVQMVKMSRKNVKKEREGIEEILEQLNEVENIFGNVKKKSDEEVRLVLKRMCDLEECICCIESVCEKVFRTLINSRVQLLNTLTASH</sequence>
<dbReference type="GeneID" id="101490725"/>
<evidence type="ECO:0000256" key="2">
    <source>
        <dbReference type="SAM" id="MobiDB-lite"/>
    </source>
</evidence>
<proteinExistence type="predicted"/>
<feature type="coiled-coil region" evidence="1">
    <location>
        <begin position="241"/>
        <end position="271"/>
    </location>
</feature>
<dbReference type="Proteomes" id="UP000087171">
    <property type="component" value="Chromosome Ca5"/>
</dbReference>
<gene>
    <name evidence="4" type="primary">LOC101490725</name>
</gene>
<dbReference type="InterPro" id="IPR004320">
    <property type="entry name" value="BPS1_pln"/>
</dbReference>
<dbReference type="GO" id="GO:0048364">
    <property type="term" value="P:root development"/>
    <property type="evidence" value="ECO:0007669"/>
    <property type="project" value="InterPro"/>
</dbReference>
<dbReference type="OrthoDB" id="695739at2759"/>
<keyword evidence="1" id="KW-0175">Coiled coil</keyword>
<keyword evidence="3" id="KW-1185">Reference proteome</keyword>
<dbReference type="Pfam" id="PF03087">
    <property type="entry name" value="BPS1"/>
    <property type="match status" value="1"/>
</dbReference>
<dbReference type="PANTHER" id="PTHR33070">
    <property type="entry name" value="OS06G0725500 PROTEIN"/>
    <property type="match status" value="1"/>
</dbReference>
<dbReference type="AlphaFoldDB" id="A0A1S2Y803"/>
<accession>A0A1S2Y803</accession>
<feature type="region of interest" description="Disordered" evidence="2">
    <location>
        <begin position="1"/>
        <end position="27"/>
    </location>
</feature>
<name>A0A1S2Y803_CICAR</name>
<feature type="compositionally biased region" description="Polar residues" evidence="2">
    <location>
        <begin position="10"/>
        <end position="20"/>
    </location>
</feature>
<dbReference type="eggNOG" id="ENOG502QQ4Y">
    <property type="taxonomic scope" value="Eukaryota"/>
</dbReference>
<dbReference type="KEGG" id="cam:101490725"/>
<reference evidence="4" key="2">
    <citation type="submission" date="2025-08" db="UniProtKB">
        <authorList>
            <consortium name="RefSeq"/>
        </authorList>
    </citation>
    <scope>IDENTIFICATION</scope>
    <source>
        <tissue evidence="4">Etiolated seedlings</tissue>
    </source>
</reference>
<protein>
    <submittedName>
        <fullName evidence="4">Uncharacterized protein LOC101490725</fullName>
    </submittedName>
</protein>
<organism evidence="3 4">
    <name type="scientific">Cicer arietinum</name>
    <name type="common">Chickpea</name>
    <name type="synonym">Garbanzo</name>
    <dbReference type="NCBI Taxonomy" id="3827"/>
    <lineage>
        <taxon>Eukaryota</taxon>
        <taxon>Viridiplantae</taxon>
        <taxon>Streptophyta</taxon>
        <taxon>Embryophyta</taxon>
        <taxon>Tracheophyta</taxon>
        <taxon>Spermatophyta</taxon>
        <taxon>Magnoliopsida</taxon>
        <taxon>eudicotyledons</taxon>
        <taxon>Gunneridae</taxon>
        <taxon>Pentapetalae</taxon>
        <taxon>rosids</taxon>
        <taxon>fabids</taxon>
        <taxon>Fabales</taxon>
        <taxon>Fabaceae</taxon>
        <taxon>Papilionoideae</taxon>
        <taxon>50 kb inversion clade</taxon>
        <taxon>NPAAA clade</taxon>
        <taxon>Hologalegina</taxon>
        <taxon>IRL clade</taxon>
        <taxon>Cicereae</taxon>
        <taxon>Cicer</taxon>
    </lineage>
</organism>
<dbReference type="GO" id="GO:0048367">
    <property type="term" value="P:shoot system development"/>
    <property type="evidence" value="ECO:0007669"/>
    <property type="project" value="InterPro"/>
</dbReference>
<dbReference type="RefSeq" id="XP_004500891.1">
    <property type="nucleotide sequence ID" value="XM_004500834.3"/>
</dbReference>
<reference evidence="3" key="1">
    <citation type="journal article" date="2013" name="Nat. Biotechnol.">
        <title>Draft genome sequence of chickpea (Cicer arietinum) provides a resource for trait improvement.</title>
        <authorList>
            <person name="Varshney R.K."/>
            <person name="Song C."/>
            <person name="Saxena R.K."/>
            <person name="Azam S."/>
            <person name="Yu S."/>
            <person name="Sharpe A.G."/>
            <person name="Cannon S."/>
            <person name="Baek J."/>
            <person name="Rosen B.D."/>
            <person name="Tar'an B."/>
            <person name="Millan T."/>
            <person name="Zhang X."/>
            <person name="Ramsay L.D."/>
            <person name="Iwata A."/>
            <person name="Wang Y."/>
            <person name="Nelson W."/>
            <person name="Farmer A.D."/>
            <person name="Gaur P.M."/>
            <person name="Soderlund C."/>
            <person name="Penmetsa R.V."/>
            <person name="Xu C."/>
            <person name="Bharti A.K."/>
            <person name="He W."/>
            <person name="Winter P."/>
            <person name="Zhao S."/>
            <person name="Hane J.K."/>
            <person name="Carrasquilla-Garcia N."/>
            <person name="Condie J.A."/>
            <person name="Upadhyaya H.D."/>
            <person name="Luo M.C."/>
            <person name="Thudi M."/>
            <person name="Gowda C.L."/>
            <person name="Singh N.P."/>
            <person name="Lichtenzveig J."/>
            <person name="Gali K.K."/>
            <person name="Rubio J."/>
            <person name="Nadarajan N."/>
            <person name="Dolezel J."/>
            <person name="Bansal K.C."/>
            <person name="Xu X."/>
            <person name="Edwards D."/>
            <person name="Zhang G."/>
            <person name="Kahl G."/>
            <person name="Gil J."/>
            <person name="Singh K.B."/>
            <person name="Datta S.K."/>
            <person name="Jackson S.A."/>
            <person name="Wang J."/>
            <person name="Cook D.R."/>
        </authorList>
    </citation>
    <scope>NUCLEOTIDE SEQUENCE [LARGE SCALE GENOMIC DNA]</scope>
    <source>
        <strain evidence="3">cv. CDC Frontier</strain>
    </source>
</reference>
<evidence type="ECO:0000256" key="1">
    <source>
        <dbReference type="SAM" id="Coils"/>
    </source>
</evidence>
<evidence type="ECO:0000313" key="4">
    <source>
        <dbReference type="RefSeq" id="XP_004500891.1"/>
    </source>
</evidence>